<keyword evidence="5" id="KW-1185">Reference proteome</keyword>
<dbReference type="STRING" id="556325.BHE16_01670"/>
<feature type="domain" description="SGNH" evidence="3">
    <location>
        <begin position="457"/>
        <end position="699"/>
    </location>
</feature>
<dbReference type="GO" id="GO:0016747">
    <property type="term" value="F:acyltransferase activity, transferring groups other than amino-acyl groups"/>
    <property type="evidence" value="ECO:0007669"/>
    <property type="project" value="InterPro"/>
</dbReference>
<dbReference type="InterPro" id="IPR002656">
    <property type="entry name" value="Acyl_transf_3_dom"/>
</dbReference>
<dbReference type="PANTHER" id="PTHR23028">
    <property type="entry name" value="ACETYLTRANSFERASE"/>
    <property type="match status" value="1"/>
</dbReference>
<feature type="transmembrane region" description="Helical" evidence="1">
    <location>
        <begin position="316"/>
        <end position="339"/>
    </location>
</feature>
<evidence type="ECO:0000313" key="4">
    <source>
        <dbReference type="EMBL" id="APF39940.1"/>
    </source>
</evidence>
<name>A0A1L2ZL58_9MICC</name>
<sequence length="710" mass="78147">MTLPLKVTPPTAGGTALPAEPQRKFQSEIQGLRAIAVLLVVIYHLWPERLPGGFVGVDVFFVISGYLITSHIYREIQENGRLSLISFWARRIRRLLPLGFVVLLFSAIAAVLWVPSTMWDATFRQIIASALYVQNWVLASAAVDYSAQDESATVVQHFWSLSVEEQFYIFWPLVIVLLLFLFRKFLPKSAVSVKTILIVGLSLIGLASLGYSIWLTAYDPASAYFVTPTRIWEFVVGALVGLTLGHRQFTGPIANIAGWIGLLAVLASGVLYSSATPFPGYTALLPVLGTALVMIAGNHAPYIGVHRWLSIRPAKFLGDISYGLYLWHWPLIIVAPYILNSGFFWYHKIVVLLIAILLSWATKVWIEDPFRIKPWIKQKRRSYSFLVAGAVAITAVSLILPNAIITARQGPTLSMSDPCYGYSAMVNNCTPIEGEQAPNPSAAKVALQPKNPLFPQCQAAETVNKIVECRIGASAESATKTVAVMGDSHARAWLPMLDELGKKNKWSIRSFTRSACTPSIADRAGLNRMTGASLEVAEICTSKNREVVDLIAKDSEIDAIVVAASPIDRTFVAPADIEMSNPQIEGFTMAWDQWIEAGKDVIAINEVPRLGPNIPECVDLNSENLSECSSTIKESFSRDQNIKNAAETMKSDRFFNVDMTSGFCDSERCYGVIGTVITFHDKSHVSFDYAKSVAPLFEKQLDGSTLVASK</sequence>
<dbReference type="Proteomes" id="UP000183530">
    <property type="component" value="Chromosome"/>
</dbReference>
<feature type="transmembrane region" description="Helical" evidence="1">
    <location>
        <begin position="383"/>
        <end position="405"/>
    </location>
</feature>
<feature type="transmembrane region" description="Helical" evidence="1">
    <location>
        <begin position="281"/>
        <end position="304"/>
    </location>
</feature>
<dbReference type="RefSeq" id="WP_071893417.1">
    <property type="nucleotide sequence ID" value="NZ_CP018135.1"/>
</dbReference>
<proteinExistence type="predicted"/>
<gene>
    <name evidence="4" type="ORF">BHE16_01670</name>
</gene>
<feature type="transmembrane region" description="Helical" evidence="1">
    <location>
        <begin position="195"/>
        <end position="217"/>
    </location>
</feature>
<evidence type="ECO:0000313" key="5">
    <source>
        <dbReference type="Proteomes" id="UP000183530"/>
    </source>
</evidence>
<organism evidence="4 5">
    <name type="scientific">Neomicrococcus aestuarii</name>
    <dbReference type="NCBI Taxonomy" id="556325"/>
    <lineage>
        <taxon>Bacteria</taxon>
        <taxon>Bacillati</taxon>
        <taxon>Actinomycetota</taxon>
        <taxon>Actinomycetes</taxon>
        <taxon>Micrococcales</taxon>
        <taxon>Micrococcaceae</taxon>
        <taxon>Neomicrococcus</taxon>
    </lineage>
</organism>
<dbReference type="KEGG" id="nae:BHE16_01670"/>
<keyword evidence="1" id="KW-0812">Transmembrane</keyword>
<dbReference type="Pfam" id="PF19040">
    <property type="entry name" value="SGNH"/>
    <property type="match status" value="1"/>
</dbReference>
<dbReference type="OrthoDB" id="3404679at2"/>
<dbReference type="GO" id="GO:0009103">
    <property type="term" value="P:lipopolysaccharide biosynthetic process"/>
    <property type="evidence" value="ECO:0007669"/>
    <property type="project" value="TreeGrafter"/>
</dbReference>
<evidence type="ECO:0000256" key="1">
    <source>
        <dbReference type="SAM" id="Phobius"/>
    </source>
</evidence>
<feature type="transmembrane region" description="Helical" evidence="1">
    <location>
        <begin position="256"/>
        <end position="275"/>
    </location>
</feature>
<accession>A0A1L2ZL58</accession>
<dbReference type="InterPro" id="IPR050879">
    <property type="entry name" value="Acyltransferase_3"/>
</dbReference>
<dbReference type="Pfam" id="PF01757">
    <property type="entry name" value="Acyl_transf_3"/>
    <property type="match status" value="1"/>
</dbReference>
<dbReference type="AlphaFoldDB" id="A0A1L2ZL58"/>
<feature type="transmembrane region" description="Helical" evidence="1">
    <location>
        <begin position="52"/>
        <end position="74"/>
    </location>
</feature>
<feature type="domain" description="Acyltransferase 3" evidence="2">
    <location>
        <begin position="28"/>
        <end position="361"/>
    </location>
</feature>
<dbReference type="EMBL" id="CP018135">
    <property type="protein sequence ID" value="APF39940.1"/>
    <property type="molecule type" value="Genomic_DNA"/>
</dbReference>
<keyword evidence="1" id="KW-1133">Transmembrane helix</keyword>
<evidence type="ECO:0000259" key="3">
    <source>
        <dbReference type="Pfam" id="PF19040"/>
    </source>
</evidence>
<keyword evidence="1" id="KW-0472">Membrane</keyword>
<dbReference type="GO" id="GO:0016020">
    <property type="term" value="C:membrane"/>
    <property type="evidence" value="ECO:0007669"/>
    <property type="project" value="TreeGrafter"/>
</dbReference>
<evidence type="ECO:0008006" key="6">
    <source>
        <dbReference type="Google" id="ProtNLM"/>
    </source>
</evidence>
<feature type="transmembrane region" description="Helical" evidence="1">
    <location>
        <begin position="167"/>
        <end position="183"/>
    </location>
</feature>
<dbReference type="PANTHER" id="PTHR23028:SF53">
    <property type="entry name" value="ACYL_TRANSF_3 DOMAIN-CONTAINING PROTEIN"/>
    <property type="match status" value="1"/>
</dbReference>
<evidence type="ECO:0000259" key="2">
    <source>
        <dbReference type="Pfam" id="PF01757"/>
    </source>
</evidence>
<feature type="transmembrane region" description="Helical" evidence="1">
    <location>
        <begin position="223"/>
        <end position="244"/>
    </location>
</feature>
<feature type="transmembrane region" description="Helical" evidence="1">
    <location>
        <begin position="95"/>
        <end position="114"/>
    </location>
</feature>
<dbReference type="InterPro" id="IPR043968">
    <property type="entry name" value="SGNH"/>
</dbReference>
<reference evidence="4 5" key="1">
    <citation type="submission" date="2016-11" db="EMBL/GenBank/DDBJ databases">
        <title>Genome sequencing of Zhihengliuella aestuarii B18 antagonistic to Plasmodiophora brassicae.</title>
        <authorList>
            <person name="Luo Y."/>
        </authorList>
    </citation>
    <scope>NUCLEOTIDE SEQUENCE [LARGE SCALE GENOMIC DNA]</scope>
    <source>
        <strain evidence="4 5">B18</strain>
    </source>
</reference>
<protein>
    <recommendedName>
        <fullName evidence="6">Acyltransferase</fullName>
    </recommendedName>
</protein>
<feature type="transmembrane region" description="Helical" evidence="1">
    <location>
        <begin position="345"/>
        <end position="362"/>
    </location>
</feature>